<reference evidence="4" key="1">
    <citation type="submission" date="2021-01" db="EMBL/GenBank/DDBJ databases">
        <title>Whole genome shotgun sequence of Actinoplanes siamensis NBRC 109076.</title>
        <authorList>
            <person name="Komaki H."/>
            <person name="Tamura T."/>
        </authorList>
    </citation>
    <scope>NUCLEOTIDE SEQUENCE</scope>
    <source>
        <strain evidence="4">NBRC 109076</strain>
    </source>
</reference>
<keyword evidence="2" id="KW-0677">Repeat</keyword>
<comment type="caution">
    <text evidence="4">The sequence shown here is derived from an EMBL/GenBank/DDBJ whole genome shotgun (WGS) entry which is preliminary data.</text>
</comment>
<dbReference type="InterPro" id="IPR015943">
    <property type="entry name" value="WD40/YVTN_repeat-like_dom_sf"/>
</dbReference>
<organism evidence="4 5">
    <name type="scientific">Actinoplanes siamensis</name>
    <dbReference type="NCBI Taxonomy" id="1223317"/>
    <lineage>
        <taxon>Bacteria</taxon>
        <taxon>Bacillati</taxon>
        <taxon>Actinomycetota</taxon>
        <taxon>Actinomycetes</taxon>
        <taxon>Micromonosporales</taxon>
        <taxon>Micromonosporaceae</taxon>
        <taxon>Actinoplanes</taxon>
    </lineage>
</organism>
<dbReference type="InterPro" id="IPR001680">
    <property type="entry name" value="WD40_rpt"/>
</dbReference>
<dbReference type="RefSeq" id="WP_203684574.1">
    <property type="nucleotide sequence ID" value="NZ_BOMW01000079.1"/>
</dbReference>
<evidence type="ECO:0000256" key="1">
    <source>
        <dbReference type="ARBA" id="ARBA00022574"/>
    </source>
</evidence>
<accession>A0A919NEI9</accession>
<dbReference type="Gene3D" id="2.130.10.10">
    <property type="entry name" value="YVTN repeat-like/Quinoprotein amine dehydrogenase"/>
    <property type="match status" value="2"/>
</dbReference>
<keyword evidence="1 3" id="KW-0853">WD repeat</keyword>
<name>A0A919NEI9_9ACTN</name>
<evidence type="ECO:0000256" key="3">
    <source>
        <dbReference type="PROSITE-ProRule" id="PRU00221"/>
    </source>
</evidence>
<feature type="repeat" description="WD" evidence="3">
    <location>
        <begin position="216"/>
        <end position="257"/>
    </location>
</feature>
<dbReference type="InterPro" id="IPR050505">
    <property type="entry name" value="WDR55/POC1"/>
</dbReference>
<evidence type="ECO:0000313" key="4">
    <source>
        <dbReference type="EMBL" id="GIF09254.1"/>
    </source>
</evidence>
<gene>
    <name evidence="4" type="ORF">Asi03nite_67920</name>
</gene>
<dbReference type="InterPro" id="IPR011047">
    <property type="entry name" value="Quinoprotein_ADH-like_sf"/>
</dbReference>
<dbReference type="AlphaFoldDB" id="A0A919NEI9"/>
<protein>
    <recommendedName>
        <fullName evidence="6">WD40 repeat domain-containing protein</fullName>
    </recommendedName>
</protein>
<feature type="repeat" description="WD" evidence="3">
    <location>
        <begin position="133"/>
        <end position="174"/>
    </location>
</feature>
<sequence length="465" mass="47893">MAASEFPFVDFADLAADGRLLVAVDRAGGCRKLDTASGELLAELELPGAVTGGAVFDPAGDQVAIGCADGTVLRWAAEAGGAEAVHLHAHPVSSVAISAGGALVAAGHADGSVSVQVGAAGDAMVLDANAGLTVGFHRAITAVDLDDAGQYLVTAGRSGVVRLWEVSSGRLVDTLRAAGTGVGAVSFDPSGQAVAIGDMQGGVEIRNWRGGESWKFAAHVDSVLALRFGADGRTLLTGGRDCVVKTWYLPSGRQVNEMRHLGGWIRALALSADGSEIIAADGGGSLAVWDQIGQVISARPTAFGPADDIAGPADRGSPTWRAEAGRFAWSSLNCACGRGAAHVPHDFARLVAATTDAEADGAGLLDDVETQNMLFESIVPLMPMAVLALSDEPLSEPARRTVLELILAGVSGDTHYVEQGLGRDGLEDLCRDAIRPHAVLFHRLLQANPTPREATLLGEIVRELG</sequence>
<dbReference type="PROSITE" id="PS50082">
    <property type="entry name" value="WD_REPEATS_2"/>
    <property type="match status" value="2"/>
</dbReference>
<dbReference type="PROSITE" id="PS50294">
    <property type="entry name" value="WD_REPEATS_REGION"/>
    <property type="match status" value="1"/>
</dbReference>
<dbReference type="PANTHER" id="PTHR44019">
    <property type="entry name" value="WD REPEAT-CONTAINING PROTEIN 55"/>
    <property type="match status" value="1"/>
</dbReference>
<proteinExistence type="predicted"/>
<dbReference type="PANTHER" id="PTHR44019:SF8">
    <property type="entry name" value="POC1 CENTRIOLAR PROTEIN HOMOLOG"/>
    <property type="match status" value="1"/>
</dbReference>
<dbReference type="Pfam" id="PF00400">
    <property type="entry name" value="WD40"/>
    <property type="match status" value="3"/>
</dbReference>
<evidence type="ECO:0000256" key="2">
    <source>
        <dbReference type="ARBA" id="ARBA00022737"/>
    </source>
</evidence>
<keyword evidence="5" id="KW-1185">Reference proteome</keyword>
<evidence type="ECO:0008006" key="6">
    <source>
        <dbReference type="Google" id="ProtNLM"/>
    </source>
</evidence>
<dbReference type="SUPFAM" id="SSF50998">
    <property type="entry name" value="Quinoprotein alcohol dehydrogenase-like"/>
    <property type="match status" value="1"/>
</dbReference>
<dbReference type="SMART" id="SM00320">
    <property type="entry name" value="WD40"/>
    <property type="match status" value="6"/>
</dbReference>
<evidence type="ECO:0000313" key="5">
    <source>
        <dbReference type="Proteomes" id="UP000629619"/>
    </source>
</evidence>
<dbReference type="EMBL" id="BOMW01000079">
    <property type="protein sequence ID" value="GIF09254.1"/>
    <property type="molecule type" value="Genomic_DNA"/>
</dbReference>
<dbReference type="Proteomes" id="UP000629619">
    <property type="component" value="Unassembled WGS sequence"/>
</dbReference>